<feature type="domain" description="PPIase cyclophilin-type" evidence="6">
    <location>
        <begin position="394"/>
        <end position="552"/>
    </location>
</feature>
<evidence type="ECO:0000256" key="4">
    <source>
        <dbReference type="PROSITE-ProRule" id="PRU00175"/>
    </source>
</evidence>
<keyword evidence="9" id="KW-1185">Reference proteome</keyword>
<keyword evidence="1" id="KW-0479">Metal-binding</keyword>
<keyword evidence="2 4" id="KW-0863">Zinc-finger</keyword>
<dbReference type="AlphaFoldDB" id="A0A8S1A3I3"/>
<dbReference type="PROSITE" id="PS50072">
    <property type="entry name" value="CSA_PPIASE_2"/>
    <property type="match status" value="1"/>
</dbReference>
<dbReference type="GO" id="GO:0008270">
    <property type="term" value="F:zinc ion binding"/>
    <property type="evidence" value="ECO:0007669"/>
    <property type="project" value="UniProtKB-KW"/>
</dbReference>
<dbReference type="SUPFAM" id="SSF50891">
    <property type="entry name" value="Cyclophilin-like"/>
    <property type="match status" value="1"/>
</dbReference>
<evidence type="ECO:0000256" key="2">
    <source>
        <dbReference type="ARBA" id="ARBA00022771"/>
    </source>
</evidence>
<feature type="region of interest" description="Disordered" evidence="5">
    <location>
        <begin position="15"/>
        <end position="38"/>
    </location>
</feature>
<dbReference type="OrthoDB" id="252722at2759"/>
<dbReference type="SUPFAM" id="SSF57850">
    <property type="entry name" value="RING/U-box"/>
    <property type="match status" value="1"/>
</dbReference>
<sequence length="554" mass="60167">MYRCFRRTSRSRGDSCAERAPERRGNRTTPKSRIEHVDSHKYKAPVAPRCRVGPARARSHTEMASSSLGEIEELTLCSCCKRVFDELERPPKLLTCKHHFCLACARTVLGAGREVYCMHCWKRTELPDGRADNLPNHGAVLALARRLASPGTLAPDDPPACVAHALPALWCVACAARACRACAEHAAHANALRSPTEARALLARDSRDLQADLARLAVRQRDLMLRALDAATALKLRLESELAAPALVPSAPCPRSLPAASAERDRLRARHAEALLQCRLDDLTRTANVPLDFELLRRAMNGLPLPEAPTAGERREPLLLLANYCTTQLFARQLVSRRASPAGGEADAACGAGAAEADAAPGSEGGAEPTAGACSSEAIPSPLLRVPASYPLFYFELEVNGAPFGRIVVEVRDDVAPRMARNFSVLATGELGVGYRGCAVFQCWENESVITGDFELNNGRGGRSVFEESYFMPDDTRMVAVRGTVGMRRSQKRHDNLGLVGSQFRIVLREMRGFTAIFAFVVEGLELVDRLSRTGDSAGKPHSTILISNCGKLN</sequence>
<dbReference type="PANTHER" id="PTHR11071">
    <property type="entry name" value="PEPTIDYL-PROLYL CIS-TRANS ISOMERASE"/>
    <property type="match status" value="1"/>
</dbReference>
<evidence type="ECO:0000256" key="3">
    <source>
        <dbReference type="ARBA" id="ARBA00022833"/>
    </source>
</evidence>
<feature type="compositionally biased region" description="Basic and acidic residues" evidence="5">
    <location>
        <begin position="15"/>
        <end position="25"/>
    </location>
</feature>
<dbReference type="InterPro" id="IPR013083">
    <property type="entry name" value="Znf_RING/FYVE/PHD"/>
</dbReference>
<accession>A0A8S1A3I3</accession>
<dbReference type="EMBL" id="CADEBC010000501">
    <property type="protein sequence ID" value="CAB3239016.1"/>
    <property type="molecule type" value="Genomic_DNA"/>
</dbReference>
<dbReference type="Pfam" id="PF00160">
    <property type="entry name" value="Pro_isomerase"/>
    <property type="match status" value="1"/>
</dbReference>
<dbReference type="GO" id="GO:0003755">
    <property type="term" value="F:peptidyl-prolyl cis-trans isomerase activity"/>
    <property type="evidence" value="ECO:0007669"/>
    <property type="project" value="InterPro"/>
</dbReference>
<evidence type="ECO:0000256" key="5">
    <source>
        <dbReference type="SAM" id="MobiDB-lite"/>
    </source>
</evidence>
<dbReference type="InterPro" id="IPR017907">
    <property type="entry name" value="Znf_RING_CS"/>
</dbReference>
<dbReference type="Proteomes" id="UP000494106">
    <property type="component" value="Unassembled WGS sequence"/>
</dbReference>
<proteinExistence type="predicted"/>
<dbReference type="PROSITE" id="PS50089">
    <property type="entry name" value="ZF_RING_2"/>
    <property type="match status" value="1"/>
</dbReference>
<dbReference type="InterPro" id="IPR002130">
    <property type="entry name" value="Cyclophilin-type_PPIase_dom"/>
</dbReference>
<reference evidence="8 9" key="1">
    <citation type="submission" date="2020-04" db="EMBL/GenBank/DDBJ databases">
        <authorList>
            <person name="Wallbank WR R."/>
            <person name="Pardo Diaz C."/>
            <person name="Kozak K."/>
            <person name="Martin S."/>
            <person name="Jiggins C."/>
            <person name="Moest M."/>
            <person name="Warren A I."/>
            <person name="Byers J.R.P. K."/>
            <person name="Montejo-Kovacevich G."/>
            <person name="Yen C E."/>
        </authorList>
    </citation>
    <scope>NUCLEOTIDE SEQUENCE [LARGE SCALE GENOMIC DNA]</scope>
</reference>
<evidence type="ECO:0008006" key="10">
    <source>
        <dbReference type="Google" id="ProtNLM"/>
    </source>
</evidence>
<dbReference type="PROSITE" id="PS00518">
    <property type="entry name" value="ZF_RING_1"/>
    <property type="match status" value="1"/>
</dbReference>
<dbReference type="Gene3D" id="3.30.40.10">
    <property type="entry name" value="Zinc/RING finger domain, C3HC4 (zinc finger)"/>
    <property type="match status" value="1"/>
</dbReference>
<dbReference type="InterPro" id="IPR001841">
    <property type="entry name" value="Znf_RING"/>
</dbReference>
<dbReference type="Gene3D" id="2.40.100.10">
    <property type="entry name" value="Cyclophilin-like"/>
    <property type="match status" value="1"/>
</dbReference>
<organism evidence="8 9">
    <name type="scientific">Arctia plantaginis</name>
    <name type="common">Wood tiger moth</name>
    <name type="synonym">Phalaena plantaginis</name>
    <dbReference type="NCBI Taxonomy" id="874455"/>
    <lineage>
        <taxon>Eukaryota</taxon>
        <taxon>Metazoa</taxon>
        <taxon>Ecdysozoa</taxon>
        <taxon>Arthropoda</taxon>
        <taxon>Hexapoda</taxon>
        <taxon>Insecta</taxon>
        <taxon>Pterygota</taxon>
        <taxon>Neoptera</taxon>
        <taxon>Endopterygota</taxon>
        <taxon>Lepidoptera</taxon>
        <taxon>Glossata</taxon>
        <taxon>Ditrysia</taxon>
        <taxon>Noctuoidea</taxon>
        <taxon>Erebidae</taxon>
        <taxon>Arctiinae</taxon>
        <taxon>Arctia</taxon>
    </lineage>
</organism>
<evidence type="ECO:0000313" key="9">
    <source>
        <dbReference type="Proteomes" id="UP000494106"/>
    </source>
</evidence>
<protein>
    <recommendedName>
        <fullName evidence="10">Peptidyl-prolyl cis-trans isomerase</fullName>
    </recommendedName>
</protein>
<dbReference type="GO" id="GO:0006457">
    <property type="term" value="P:protein folding"/>
    <property type="evidence" value="ECO:0007669"/>
    <property type="project" value="TreeGrafter"/>
</dbReference>
<evidence type="ECO:0000313" key="8">
    <source>
        <dbReference type="EMBL" id="CAB3239016.1"/>
    </source>
</evidence>
<keyword evidence="3" id="KW-0862">Zinc</keyword>
<dbReference type="GO" id="GO:0005737">
    <property type="term" value="C:cytoplasm"/>
    <property type="evidence" value="ECO:0007669"/>
    <property type="project" value="TreeGrafter"/>
</dbReference>
<dbReference type="PANTHER" id="PTHR11071:SF577">
    <property type="entry name" value="PEPTIDYL-PROLYL CIS-TRANS ISOMERASE"/>
    <property type="match status" value="1"/>
</dbReference>
<feature type="domain" description="RING-type" evidence="7">
    <location>
        <begin position="77"/>
        <end position="120"/>
    </location>
</feature>
<evidence type="ECO:0000256" key="1">
    <source>
        <dbReference type="ARBA" id="ARBA00022723"/>
    </source>
</evidence>
<evidence type="ECO:0000259" key="7">
    <source>
        <dbReference type="PROSITE" id="PS50089"/>
    </source>
</evidence>
<dbReference type="InterPro" id="IPR029000">
    <property type="entry name" value="Cyclophilin-like_dom_sf"/>
</dbReference>
<dbReference type="FunFam" id="2.40.100.10:FF:000036">
    <property type="entry name" value="Peptidyl-prolyl cis-trans isomerase"/>
    <property type="match status" value="1"/>
</dbReference>
<comment type="caution">
    <text evidence="8">The sequence shown here is derived from an EMBL/GenBank/DDBJ whole genome shotgun (WGS) entry which is preliminary data.</text>
</comment>
<evidence type="ECO:0000259" key="6">
    <source>
        <dbReference type="PROSITE" id="PS50072"/>
    </source>
</evidence>
<name>A0A8S1A3I3_ARCPL</name>
<dbReference type="GO" id="GO:0016018">
    <property type="term" value="F:cyclosporin A binding"/>
    <property type="evidence" value="ECO:0007669"/>
    <property type="project" value="TreeGrafter"/>
</dbReference>
<gene>
    <name evidence="8" type="ORF">APLA_LOCUS7642</name>
</gene>